<reference evidence="3 4" key="1">
    <citation type="submission" date="2018-11" db="EMBL/GenBank/DDBJ databases">
        <authorList>
            <consortium name="Pathogen Informatics"/>
        </authorList>
    </citation>
    <scope>NUCLEOTIDE SEQUENCE [LARGE SCALE GENOMIC DNA]</scope>
</reference>
<dbReference type="PANTHER" id="PTHR46339">
    <property type="entry name" value="PROTEIN CBG15282-RELATED"/>
    <property type="match status" value="1"/>
</dbReference>
<dbReference type="SMART" id="SM00289">
    <property type="entry name" value="WR1"/>
    <property type="match status" value="5"/>
</dbReference>
<keyword evidence="4" id="KW-1185">Reference proteome</keyword>
<dbReference type="PANTHER" id="PTHR46339:SF5">
    <property type="entry name" value="BPTI_KUNITZ INHIBITOR DOMAIN-CONTAINING PROTEIN"/>
    <property type="match status" value="1"/>
</dbReference>
<feature type="region of interest" description="Disordered" evidence="1">
    <location>
        <begin position="214"/>
        <end position="234"/>
    </location>
</feature>
<dbReference type="InterPro" id="IPR006150">
    <property type="entry name" value="Cys_repeat_1"/>
</dbReference>
<gene>
    <name evidence="3" type="ORF">SVUK_LOCUS14153</name>
</gene>
<proteinExistence type="predicted"/>
<organism evidence="3 4">
    <name type="scientific">Strongylus vulgaris</name>
    <name type="common">Blood worm</name>
    <dbReference type="NCBI Taxonomy" id="40348"/>
    <lineage>
        <taxon>Eukaryota</taxon>
        <taxon>Metazoa</taxon>
        <taxon>Ecdysozoa</taxon>
        <taxon>Nematoda</taxon>
        <taxon>Chromadorea</taxon>
        <taxon>Rhabditida</taxon>
        <taxon>Rhabditina</taxon>
        <taxon>Rhabditomorpha</taxon>
        <taxon>Strongyloidea</taxon>
        <taxon>Strongylidae</taxon>
        <taxon>Strongylus</taxon>
    </lineage>
</organism>
<dbReference type="Pfam" id="PF14625">
    <property type="entry name" value="Lustrin_cystein"/>
    <property type="match status" value="4"/>
</dbReference>
<dbReference type="InterPro" id="IPR053014">
    <property type="entry name" value="Cuticle_assoc_divergent"/>
</dbReference>
<dbReference type="AlphaFoldDB" id="A0A3P7L8W8"/>
<dbReference type="InterPro" id="IPR006149">
    <property type="entry name" value="EB_dom"/>
</dbReference>
<evidence type="ECO:0000259" key="2">
    <source>
        <dbReference type="Pfam" id="PF01683"/>
    </source>
</evidence>
<sequence>MFSVVDENACPTGFFCQFSAKLTQFQCCGQSGGCPARRAAFIAIDGNAQECIPGPDMCADGFECVRSAYIGKNICCSKEDNECGENEKMIDGRCVLLIKVGDACNKNEECGGGSKCTNGSCTCASGENVVNGECIAQTCEPNQIILNEATKSRPKNADVCPLPSEQVYYEEETSKMRYCSQISNDCPKDYSCQYSEVVKQNVCCGAGDKIEEEDQKPKSTKTRGSASSNSSHCPSTMTPYLLNGKPKSCSSSTCPYGFECKFSSANKDYFCCSKVWKRNNHLKKGLRFESFLKG</sequence>
<evidence type="ECO:0000313" key="3">
    <source>
        <dbReference type="EMBL" id="VDM79155.1"/>
    </source>
</evidence>
<accession>A0A3P7L8W8</accession>
<protein>
    <recommendedName>
        <fullName evidence="2">EB domain-containing protein</fullName>
    </recommendedName>
</protein>
<evidence type="ECO:0000313" key="4">
    <source>
        <dbReference type="Proteomes" id="UP000270094"/>
    </source>
</evidence>
<feature type="domain" description="EB" evidence="2">
    <location>
        <begin position="83"/>
        <end position="134"/>
    </location>
</feature>
<dbReference type="InterPro" id="IPR028150">
    <property type="entry name" value="Lustrin_cystein"/>
</dbReference>
<dbReference type="Proteomes" id="UP000270094">
    <property type="component" value="Unassembled WGS sequence"/>
</dbReference>
<dbReference type="Pfam" id="PF01683">
    <property type="entry name" value="EB"/>
    <property type="match status" value="1"/>
</dbReference>
<evidence type="ECO:0000256" key="1">
    <source>
        <dbReference type="SAM" id="MobiDB-lite"/>
    </source>
</evidence>
<feature type="compositionally biased region" description="Polar residues" evidence="1">
    <location>
        <begin position="222"/>
        <end position="234"/>
    </location>
</feature>
<dbReference type="EMBL" id="UYYB01104156">
    <property type="protein sequence ID" value="VDM79155.1"/>
    <property type="molecule type" value="Genomic_DNA"/>
</dbReference>
<dbReference type="OrthoDB" id="4473401at2759"/>
<name>A0A3P7L8W8_STRVU</name>